<dbReference type="Pfam" id="PF21182">
    <property type="entry name" value="FOG1-like_PR"/>
    <property type="match status" value="1"/>
</dbReference>
<dbReference type="GO" id="GO:0030219">
    <property type="term" value="P:megakaryocyte differentiation"/>
    <property type="evidence" value="ECO:0007669"/>
    <property type="project" value="TreeGrafter"/>
</dbReference>
<protein>
    <submittedName>
        <fullName evidence="3">Zinc finger protein, FOG family member 1</fullName>
    </submittedName>
</protein>
<dbReference type="PANTHER" id="PTHR12958">
    <property type="entry name" value="FRIEND OF GATA2-RELATED"/>
    <property type="match status" value="1"/>
</dbReference>
<accession>A0A8C6AIG0</accession>
<name>A0A8C6AIG0_MONMO</name>
<gene>
    <name evidence="3" type="primary">ZFPM1</name>
</gene>
<organism evidence="3 4">
    <name type="scientific">Monodon monoceros</name>
    <name type="common">Narwhal</name>
    <name type="synonym">Ceratodon monodon</name>
    <dbReference type="NCBI Taxonomy" id="40151"/>
    <lineage>
        <taxon>Eukaryota</taxon>
        <taxon>Metazoa</taxon>
        <taxon>Chordata</taxon>
        <taxon>Craniata</taxon>
        <taxon>Vertebrata</taxon>
        <taxon>Euteleostomi</taxon>
        <taxon>Mammalia</taxon>
        <taxon>Eutheria</taxon>
        <taxon>Laurasiatheria</taxon>
        <taxon>Artiodactyla</taxon>
        <taxon>Whippomorpha</taxon>
        <taxon>Cetacea</taxon>
        <taxon>Odontoceti</taxon>
        <taxon>Monodontidae</taxon>
        <taxon>Monodon</taxon>
    </lineage>
</organism>
<keyword evidence="4" id="KW-1185">Reference proteome</keyword>
<evidence type="ECO:0000256" key="1">
    <source>
        <dbReference type="SAM" id="MobiDB-lite"/>
    </source>
</evidence>
<dbReference type="GeneTree" id="ENSGT00530000063823"/>
<sequence>MSRRKQSNPRQIKRSLRDMEAREEAQTADTSLPEREATALEPEPPSPSSPDELKLLLQDGQRCVRARCSLAEGLSWGPFRGSIQTRTSSPGQAEPMRKLRLQEVRLAKVTRTKQQR</sequence>
<dbReference type="GO" id="GO:0000122">
    <property type="term" value="P:negative regulation of transcription by RNA polymerase II"/>
    <property type="evidence" value="ECO:0007669"/>
    <property type="project" value="TreeGrafter"/>
</dbReference>
<feature type="domain" description="Zinc finger protein ZFPM1/2 PR" evidence="2">
    <location>
        <begin position="50"/>
        <end position="102"/>
    </location>
</feature>
<dbReference type="Ensembl" id="ENSMMNT00015001683.1">
    <property type="protein sequence ID" value="ENSMMNP00015001526.1"/>
    <property type="gene ID" value="ENSMMNG00015001163.1"/>
</dbReference>
<reference evidence="3" key="1">
    <citation type="submission" date="2025-08" db="UniProtKB">
        <authorList>
            <consortium name="Ensembl"/>
        </authorList>
    </citation>
    <scope>IDENTIFICATION</scope>
</reference>
<evidence type="ECO:0000313" key="3">
    <source>
        <dbReference type="Ensembl" id="ENSMMNP00015001526.1"/>
    </source>
</evidence>
<dbReference type="GO" id="GO:0061629">
    <property type="term" value="F:RNA polymerase II-specific DNA-binding transcription factor binding"/>
    <property type="evidence" value="ECO:0007669"/>
    <property type="project" value="InterPro"/>
</dbReference>
<evidence type="ECO:0000259" key="2">
    <source>
        <dbReference type="Pfam" id="PF21182"/>
    </source>
</evidence>
<dbReference type="GO" id="GO:0005634">
    <property type="term" value="C:nucleus"/>
    <property type="evidence" value="ECO:0007669"/>
    <property type="project" value="TreeGrafter"/>
</dbReference>
<dbReference type="InterPro" id="IPR039746">
    <property type="entry name" value="FOG"/>
</dbReference>
<dbReference type="GO" id="GO:0030218">
    <property type="term" value="P:erythrocyte differentiation"/>
    <property type="evidence" value="ECO:0007669"/>
    <property type="project" value="TreeGrafter"/>
</dbReference>
<dbReference type="GO" id="GO:0007507">
    <property type="term" value="P:heart development"/>
    <property type="evidence" value="ECO:0007669"/>
    <property type="project" value="TreeGrafter"/>
</dbReference>
<dbReference type="InterPro" id="IPR049361">
    <property type="entry name" value="ZFPM1/2_PR"/>
</dbReference>
<dbReference type="PANTHER" id="PTHR12958:SF4">
    <property type="entry name" value="ZINC FINGER PROTEIN ZFPM1"/>
    <property type="match status" value="1"/>
</dbReference>
<feature type="compositionally biased region" description="Basic and acidic residues" evidence="1">
    <location>
        <begin position="15"/>
        <end position="25"/>
    </location>
</feature>
<feature type="compositionally biased region" description="Polar residues" evidence="1">
    <location>
        <begin position="82"/>
        <end position="91"/>
    </location>
</feature>
<proteinExistence type="predicted"/>
<dbReference type="GO" id="GO:0045944">
    <property type="term" value="P:positive regulation of transcription by RNA polymerase II"/>
    <property type="evidence" value="ECO:0007669"/>
    <property type="project" value="TreeGrafter"/>
</dbReference>
<dbReference type="AlphaFoldDB" id="A0A8C6AIG0"/>
<feature type="compositionally biased region" description="Basic residues" evidence="1">
    <location>
        <begin position="1"/>
        <end position="14"/>
    </location>
</feature>
<dbReference type="Proteomes" id="UP000694561">
    <property type="component" value="Unplaced"/>
</dbReference>
<feature type="region of interest" description="Disordered" evidence="1">
    <location>
        <begin position="1"/>
        <end position="53"/>
    </location>
</feature>
<reference evidence="3" key="2">
    <citation type="submission" date="2025-09" db="UniProtKB">
        <authorList>
            <consortium name="Ensembl"/>
        </authorList>
    </citation>
    <scope>IDENTIFICATION</scope>
</reference>
<evidence type="ECO:0000313" key="4">
    <source>
        <dbReference type="Proteomes" id="UP000694561"/>
    </source>
</evidence>
<feature type="region of interest" description="Disordered" evidence="1">
    <location>
        <begin position="77"/>
        <end position="98"/>
    </location>
</feature>